<dbReference type="GO" id="GO:0003700">
    <property type="term" value="F:DNA-binding transcription factor activity"/>
    <property type="evidence" value="ECO:0007669"/>
    <property type="project" value="InterPro"/>
</dbReference>
<dbReference type="InterPro" id="IPR000524">
    <property type="entry name" value="Tscrpt_reg_HTH_GntR"/>
</dbReference>
<dbReference type="SUPFAM" id="SSF53383">
    <property type="entry name" value="PLP-dependent transferases"/>
    <property type="match status" value="1"/>
</dbReference>
<organism evidence="7 8">
    <name type="scientific">Vibrio rotiferianus</name>
    <dbReference type="NCBI Taxonomy" id="190895"/>
    <lineage>
        <taxon>Bacteria</taxon>
        <taxon>Pseudomonadati</taxon>
        <taxon>Pseudomonadota</taxon>
        <taxon>Gammaproteobacteria</taxon>
        <taxon>Vibrionales</taxon>
        <taxon>Vibrionaceae</taxon>
        <taxon>Vibrio</taxon>
    </lineage>
</organism>
<dbReference type="SMART" id="SM00345">
    <property type="entry name" value="HTH_GNTR"/>
    <property type="match status" value="1"/>
</dbReference>
<dbReference type="Gene3D" id="1.10.10.10">
    <property type="entry name" value="Winged helix-like DNA-binding domain superfamily/Winged helix DNA-binding domain"/>
    <property type="match status" value="1"/>
</dbReference>
<dbReference type="EMBL" id="VTYN01000015">
    <property type="protein sequence ID" value="NOH49339.1"/>
    <property type="molecule type" value="Genomic_DNA"/>
</dbReference>
<dbReference type="Gene3D" id="3.40.640.10">
    <property type="entry name" value="Type I PLP-dependent aspartate aminotransferase-like (Major domain)"/>
    <property type="match status" value="1"/>
</dbReference>
<dbReference type="InterPro" id="IPR015424">
    <property type="entry name" value="PyrdxlP-dep_Trfase"/>
</dbReference>
<reference evidence="7 8" key="1">
    <citation type="submission" date="2019-08" db="EMBL/GenBank/DDBJ databases">
        <title>Draft genome sequencing and comparative genomics of hatchery-associated Vibrios.</title>
        <authorList>
            <person name="Kehlet-Delgado H."/>
            <person name="Mueller R.S."/>
        </authorList>
    </citation>
    <scope>NUCLEOTIDE SEQUENCE [LARGE SCALE GENOMIC DNA]</scope>
    <source>
        <strain evidence="7 8">00-78-3</strain>
    </source>
</reference>
<dbReference type="InterPro" id="IPR036390">
    <property type="entry name" value="WH_DNA-bd_sf"/>
</dbReference>
<feature type="domain" description="HTH gntR-type" evidence="6">
    <location>
        <begin position="18"/>
        <end position="86"/>
    </location>
</feature>
<dbReference type="Gene3D" id="3.90.1150.10">
    <property type="entry name" value="Aspartate Aminotransferase, domain 1"/>
    <property type="match status" value="1"/>
</dbReference>
<dbReference type="InterPro" id="IPR036388">
    <property type="entry name" value="WH-like_DNA-bd_sf"/>
</dbReference>
<evidence type="ECO:0000256" key="1">
    <source>
        <dbReference type="ARBA" id="ARBA00005384"/>
    </source>
</evidence>
<comment type="caution">
    <text evidence="7">The sequence shown here is derived from an EMBL/GenBank/DDBJ whole genome shotgun (WGS) entry which is preliminary data.</text>
</comment>
<sequence>MTDGSVFMGTDLASTLDANKYLIVEKYLKQAISNGVYQPNDKLPSIRQLSTELKVSKNTVIRAYQELEAQSMVYSVPKSGYRVKPTEQHEAKIAKPTRVDLLSVCKQILTYPEYQELLPTGSAHPNIDAPAIKSLYAEIGRQSRQQSHISSHYQLPPGDDLLVKQLAKITQDLGTPANVDDLLVTHGAQQAISLALRATTQTGDIVAVESPCYFGNLLMLESLGLQVVEIPSCPRDGMDPDALEKAMATWEIKVIIVTPNFTNPTGSMMPLERRERLLKVSGDIPIIEDDVFGALSYDEPLPSLRKLDEKQRVIYVNSLSKTLDSRLRIGWMLAGRYRAQVEQYLLCENMGSLNLMQSAVGTFLTSGKYRTHTARMCRVYQANVRRYLQMLNQCLDAHFELKNRYQINAVQGSFLLWLRLPPKTDSYALYQACNERKISILPGSVFGTQGQYQNCIRLSVANFGAEKNWLPAMETLATLIAQHAK</sequence>
<keyword evidence="7" id="KW-0032">Aminotransferase</keyword>
<dbReference type="Pfam" id="PF00155">
    <property type="entry name" value="Aminotran_1_2"/>
    <property type="match status" value="1"/>
</dbReference>
<keyword evidence="3" id="KW-0805">Transcription regulation</keyword>
<dbReference type="GO" id="GO:0003677">
    <property type="term" value="F:DNA binding"/>
    <property type="evidence" value="ECO:0007669"/>
    <property type="project" value="UniProtKB-KW"/>
</dbReference>
<evidence type="ECO:0000256" key="4">
    <source>
        <dbReference type="ARBA" id="ARBA00023125"/>
    </source>
</evidence>
<comment type="similarity">
    <text evidence="1">In the C-terminal section; belongs to the class-I pyridoxal-phosphate-dependent aminotransferase family.</text>
</comment>
<keyword evidence="4" id="KW-0238">DNA-binding</keyword>
<dbReference type="CDD" id="cd00609">
    <property type="entry name" value="AAT_like"/>
    <property type="match status" value="1"/>
</dbReference>
<gene>
    <name evidence="7" type="ORF">F0262_14910</name>
</gene>
<dbReference type="InterPro" id="IPR004839">
    <property type="entry name" value="Aminotransferase_I/II_large"/>
</dbReference>
<dbReference type="CDD" id="cd07377">
    <property type="entry name" value="WHTH_GntR"/>
    <property type="match status" value="1"/>
</dbReference>
<dbReference type="PANTHER" id="PTHR46577">
    <property type="entry name" value="HTH-TYPE TRANSCRIPTIONAL REGULATORY PROTEIN GABR"/>
    <property type="match status" value="1"/>
</dbReference>
<protein>
    <submittedName>
        <fullName evidence="7">PLP-dependent aminotransferase family protein</fullName>
    </submittedName>
</protein>
<dbReference type="InterPro" id="IPR015422">
    <property type="entry name" value="PyrdxlP-dep_Trfase_small"/>
</dbReference>
<dbReference type="GO" id="GO:0030170">
    <property type="term" value="F:pyridoxal phosphate binding"/>
    <property type="evidence" value="ECO:0007669"/>
    <property type="project" value="InterPro"/>
</dbReference>
<evidence type="ECO:0000256" key="5">
    <source>
        <dbReference type="ARBA" id="ARBA00023163"/>
    </source>
</evidence>
<name>A0A7Y3ZA78_9VIBR</name>
<evidence type="ECO:0000256" key="3">
    <source>
        <dbReference type="ARBA" id="ARBA00023015"/>
    </source>
</evidence>
<dbReference type="InterPro" id="IPR015421">
    <property type="entry name" value="PyrdxlP-dep_Trfase_major"/>
</dbReference>
<evidence type="ECO:0000259" key="6">
    <source>
        <dbReference type="PROSITE" id="PS50949"/>
    </source>
</evidence>
<proteinExistence type="inferred from homology"/>
<dbReference type="PROSITE" id="PS50949">
    <property type="entry name" value="HTH_GNTR"/>
    <property type="match status" value="1"/>
</dbReference>
<keyword evidence="2" id="KW-0663">Pyridoxal phosphate</keyword>
<keyword evidence="5" id="KW-0804">Transcription</keyword>
<evidence type="ECO:0000256" key="2">
    <source>
        <dbReference type="ARBA" id="ARBA00022898"/>
    </source>
</evidence>
<dbReference type="InterPro" id="IPR051446">
    <property type="entry name" value="HTH_trans_reg/aminotransferase"/>
</dbReference>
<dbReference type="Proteomes" id="UP000572072">
    <property type="component" value="Unassembled WGS sequence"/>
</dbReference>
<dbReference type="AlphaFoldDB" id="A0A7Y3ZA78"/>
<dbReference type="Pfam" id="PF00392">
    <property type="entry name" value="GntR"/>
    <property type="match status" value="1"/>
</dbReference>
<dbReference type="SUPFAM" id="SSF46785">
    <property type="entry name" value="Winged helix' DNA-binding domain"/>
    <property type="match status" value="1"/>
</dbReference>
<accession>A0A7Y3ZA78</accession>
<keyword evidence="7" id="KW-0808">Transferase</keyword>
<evidence type="ECO:0000313" key="7">
    <source>
        <dbReference type="EMBL" id="NOH49339.1"/>
    </source>
</evidence>
<dbReference type="PANTHER" id="PTHR46577:SF2">
    <property type="entry name" value="TRANSCRIPTIONAL REGULATORY PROTEIN"/>
    <property type="match status" value="1"/>
</dbReference>
<dbReference type="GO" id="GO:0008483">
    <property type="term" value="F:transaminase activity"/>
    <property type="evidence" value="ECO:0007669"/>
    <property type="project" value="UniProtKB-KW"/>
</dbReference>
<evidence type="ECO:0000313" key="8">
    <source>
        <dbReference type="Proteomes" id="UP000572072"/>
    </source>
</evidence>